<proteinExistence type="predicted"/>
<dbReference type="InterPro" id="IPR052172">
    <property type="entry name" value="UxaA_altronate/galactarate_dh"/>
</dbReference>
<evidence type="ECO:0000259" key="1">
    <source>
        <dbReference type="Pfam" id="PF20629"/>
    </source>
</evidence>
<evidence type="ECO:0000313" key="2">
    <source>
        <dbReference type="EMBL" id="GAG18399.1"/>
    </source>
</evidence>
<dbReference type="InterPro" id="IPR048332">
    <property type="entry name" value="GD_AH_C"/>
</dbReference>
<name>X0VJE4_9ZZZZ</name>
<comment type="caution">
    <text evidence="2">The sequence shown here is derived from an EMBL/GenBank/DDBJ whole genome shotgun (WGS) entry which is preliminary data.</text>
</comment>
<dbReference type="PANTHER" id="PTHR30536">
    <property type="entry name" value="ALTRONATE/GALACTARATE DEHYDRATASE"/>
    <property type="match status" value="1"/>
</dbReference>
<organism evidence="2">
    <name type="scientific">marine sediment metagenome</name>
    <dbReference type="NCBI Taxonomy" id="412755"/>
    <lineage>
        <taxon>unclassified sequences</taxon>
        <taxon>metagenomes</taxon>
        <taxon>ecological metagenomes</taxon>
    </lineage>
</organism>
<feature type="domain" description="D-galactarate/Altronate dehydratase C-terminal" evidence="1">
    <location>
        <begin position="2"/>
        <end position="243"/>
    </location>
</feature>
<accession>X0VJE4</accession>
<dbReference type="GO" id="GO:0019698">
    <property type="term" value="P:D-galacturonate catabolic process"/>
    <property type="evidence" value="ECO:0007669"/>
    <property type="project" value="TreeGrafter"/>
</dbReference>
<reference evidence="2" key="1">
    <citation type="journal article" date="2014" name="Front. Microbiol.">
        <title>High frequency of phylogenetically diverse reductive dehalogenase-homologous genes in deep subseafloor sedimentary metagenomes.</title>
        <authorList>
            <person name="Kawai M."/>
            <person name="Futagami T."/>
            <person name="Toyoda A."/>
            <person name="Takaki Y."/>
            <person name="Nishi S."/>
            <person name="Hori S."/>
            <person name="Arai W."/>
            <person name="Tsubouchi T."/>
            <person name="Morono Y."/>
            <person name="Uchiyama I."/>
            <person name="Ito T."/>
            <person name="Fujiyama A."/>
            <person name="Inagaki F."/>
            <person name="Takami H."/>
        </authorList>
    </citation>
    <scope>NUCLEOTIDE SEQUENCE</scope>
    <source>
        <strain evidence="2">Expedition CK06-06</strain>
    </source>
</reference>
<dbReference type="EMBL" id="BARS01039394">
    <property type="protein sequence ID" value="GAG18399.1"/>
    <property type="molecule type" value="Genomic_DNA"/>
</dbReference>
<feature type="non-terminal residue" evidence="2">
    <location>
        <position position="1"/>
    </location>
</feature>
<sequence length="253" mass="26977">WGVKCGGSHATSGIVGNPVTGQVFDRLIAEGGTAIFSETEEVMGATHLLAKRAINKEVARRLQEVVDRMEARVKATGEDIRGSQPTRANIQGGLTTIEEKSLGAFAKTGTAPLQGVLECAERPQGKGLFFMDGSAMTGELIGGEAAAGIQIHIYNLGGGLTSSFRCMPGFAGGLPILPEIFVVSNPSKPRDSRERESFDIYADTIIEGKESIAQVADRLFQEVIAVASGKLSKQEMRSGYRELLEMYTTGPIL</sequence>
<protein>
    <recommendedName>
        <fullName evidence="1">D-galactarate/Altronate dehydratase C-terminal domain-containing protein</fullName>
    </recommendedName>
</protein>
<dbReference type="Pfam" id="PF20629">
    <property type="entry name" value="GD_AH_C"/>
    <property type="match status" value="1"/>
</dbReference>
<dbReference type="PANTHER" id="PTHR30536:SF5">
    <property type="entry name" value="ALTRONATE DEHYDRATASE"/>
    <property type="match status" value="1"/>
</dbReference>
<gene>
    <name evidence="2" type="ORF">S01H1_60157</name>
</gene>
<dbReference type="AlphaFoldDB" id="X0VJE4"/>